<dbReference type="OrthoDB" id="429813at2759"/>
<dbReference type="Gene3D" id="3.40.50.12780">
    <property type="entry name" value="N-terminal domain of ligase-like"/>
    <property type="match status" value="1"/>
</dbReference>
<dbReference type="Pfam" id="PF00501">
    <property type="entry name" value="AMP-binding"/>
    <property type="match status" value="1"/>
</dbReference>
<accession>A0A8H7XX92</accession>
<evidence type="ECO:0000256" key="1">
    <source>
        <dbReference type="ARBA" id="ARBA00022450"/>
    </source>
</evidence>
<dbReference type="PANTHER" id="PTHR43439:SF2">
    <property type="entry name" value="ENZYME, PUTATIVE (JCVI)-RELATED"/>
    <property type="match status" value="1"/>
</dbReference>
<dbReference type="Pfam" id="PF07993">
    <property type="entry name" value="NAD_binding_4"/>
    <property type="match status" value="1"/>
</dbReference>
<organism evidence="6">
    <name type="scientific">Psilocybe cubensis</name>
    <name type="common">Psychedelic mushroom</name>
    <name type="synonym">Stropharia cubensis</name>
    <dbReference type="NCBI Taxonomy" id="181762"/>
    <lineage>
        <taxon>Eukaryota</taxon>
        <taxon>Fungi</taxon>
        <taxon>Dikarya</taxon>
        <taxon>Basidiomycota</taxon>
        <taxon>Agaricomycotina</taxon>
        <taxon>Agaricomycetes</taxon>
        <taxon>Agaricomycetidae</taxon>
        <taxon>Agaricales</taxon>
        <taxon>Agaricineae</taxon>
        <taxon>Strophariaceae</taxon>
        <taxon>Psilocybe</taxon>
    </lineage>
</organism>
<evidence type="ECO:0000259" key="5">
    <source>
        <dbReference type="Pfam" id="PF07993"/>
    </source>
</evidence>
<dbReference type="InterPro" id="IPR020845">
    <property type="entry name" value="AMP-binding_CS"/>
</dbReference>
<dbReference type="Pfam" id="PF23562">
    <property type="entry name" value="AMP-binding_C_3"/>
    <property type="match status" value="1"/>
</dbReference>
<dbReference type="SUPFAM" id="SSF56801">
    <property type="entry name" value="Acetyl-CoA synthetase-like"/>
    <property type="match status" value="1"/>
</dbReference>
<dbReference type="InterPro" id="IPR042099">
    <property type="entry name" value="ANL_N_sf"/>
</dbReference>
<sequence length="1063" mass="117717">MTLVEVLDFHVKHNTYRPAYTFSEDGKSEVTNISYLEFGRAVDRAAHHIRSGRRGPDRQVVAFVALSDSLLYLAILMGILRAGMVPYPMSPRNTAAAIVKLLKESSCHRLIATQETLRPLLNEIKAELKSGENAYYLEINEVPPLFDIFPKLGYETLEDPFVPYPKVPRPPMDEVSMYMHSSGSTGMPKTIIQTTRILIEWSKLPYITDCKSKVAAMALPSFHGMGFMVQLMIGYYSVQPICLYPPVVTTPTDQPITPSPDNIIDHIKRTEAKALVIVPALLQIWANDKEAVRVLSSLDIIIYAGGGIPSKLGNYLTESGVHLCCVYGATEIGAPTYFGRRKEDVKEWDYLEFAESVKVRWEPQGDGTYDLQFLDCDTHHVAVKNLPDASGYATSDLWVPHPTKFHLWKIVGRKDDVIVHTSGEKTVPAPMENILMSSPYIMGTVMFGRDREQAGVLVELKPAFAIDPSNEKELIKMRNTLWPIVEEANKIAPAFSRIFKEMILIASPQKPLPRAGKGTVMRKAAINAYASEIDAIYAQVNAIVDCERVAYPSSWNIENTMAWLKNEVEEIRSGRSISVVDDFFHQGVDSLGATILRRRIVNAMKMNDMLKASQLVSYSTIYKNSSVEKLAHFLVGAIANPEGNNAINLKKDDTIELMINKFANGLSVQDQPVDGAVVLLTGSTGNLGAQILEALLRDSRVSRVYALNRTSSGTQSLKERQFERFVDKGFDVGLLESPRLVLLEGDASQKGLGLSTHVYSQILSFVTIIIHNAWKVDFNQSLSSFEPNVQGTRNLIDLARASRLGSSVKFLFTSSVSTAYLWHKSYGAYPEEVVTDSRYAFGIGYGESKYVAERILARSGLQATSFRIGQITGGTPNGAWAVTDWVPILVKSSIALGALPSAIGVASWLPAHAVSQAILDVAWSSTSEPALNLVHPRPTSWNAIFCLINEALVREGVIKEELPTVTYQEWLSLLEKKAAASNTESAQILKDVPAIKIIDFFRRSAAMDETLRLEGDETVESGGLPTFSTVKISSLSETMRTLPPLGEADVSLWMKYWKNSKLF</sequence>
<protein>
    <submittedName>
        <fullName evidence="6">Uncharacterized protein</fullName>
    </submittedName>
</protein>
<keyword evidence="3" id="KW-0472">Membrane</keyword>
<dbReference type="EMBL" id="JAFIQS010000007">
    <property type="protein sequence ID" value="KAG5167159.1"/>
    <property type="molecule type" value="Genomic_DNA"/>
</dbReference>
<keyword evidence="2" id="KW-0597">Phosphoprotein</keyword>
<evidence type="ECO:0000259" key="4">
    <source>
        <dbReference type="Pfam" id="PF00501"/>
    </source>
</evidence>
<dbReference type="Gene3D" id="1.10.1200.10">
    <property type="entry name" value="ACP-like"/>
    <property type="match status" value="1"/>
</dbReference>
<feature type="transmembrane region" description="Helical" evidence="3">
    <location>
        <begin position="60"/>
        <end position="80"/>
    </location>
</feature>
<dbReference type="Gene3D" id="3.40.50.720">
    <property type="entry name" value="NAD(P)-binding Rossmann-like Domain"/>
    <property type="match status" value="1"/>
</dbReference>
<dbReference type="InterPro" id="IPR000873">
    <property type="entry name" value="AMP-dep_synth/lig_dom"/>
</dbReference>
<dbReference type="InterPro" id="IPR051414">
    <property type="entry name" value="Adenylate-forming_Reductase"/>
</dbReference>
<dbReference type="SUPFAM" id="SSF51735">
    <property type="entry name" value="NAD(P)-binding Rossmann-fold domains"/>
    <property type="match status" value="1"/>
</dbReference>
<keyword evidence="3" id="KW-0812">Transmembrane</keyword>
<keyword evidence="1" id="KW-0596">Phosphopantetheine</keyword>
<evidence type="ECO:0000256" key="2">
    <source>
        <dbReference type="ARBA" id="ARBA00022553"/>
    </source>
</evidence>
<gene>
    <name evidence="6" type="ORF">JR316_007498</name>
</gene>
<evidence type="ECO:0000256" key="3">
    <source>
        <dbReference type="SAM" id="Phobius"/>
    </source>
</evidence>
<keyword evidence="3" id="KW-1133">Transmembrane helix</keyword>
<dbReference type="PROSITE" id="PS00455">
    <property type="entry name" value="AMP_BINDING"/>
    <property type="match status" value="1"/>
</dbReference>
<comment type="caution">
    <text evidence="6">The sequence shown here is derived from an EMBL/GenBank/DDBJ whole genome shotgun (WGS) entry which is preliminary data.</text>
</comment>
<dbReference type="InterPro" id="IPR013120">
    <property type="entry name" value="FAR_NAD-bd"/>
</dbReference>
<dbReference type="AlphaFoldDB" id="A0A8H7XX92"/>
<evidence type="ECO:0000313" key="6">
    <source>
        <dbReference type="EMBL" id="KAG5167159.1"/>
    </source>
</evidence>
<feature type="domain" description="Thioester reductase (TE)" evidence="5">
    <location>
        <begin position="680"/>
        <end position="918"/>
    </location>
</feature>
<proteinExistence type="predicted"/>
<dbReference type="PANTHER" id="PTHR43439">
    <property type="entry name" value="PHENYLACETATE-COENZYME A LIGASE"/>
    <property type="match status" value="1"/>
</dbReference>
<reference evidence="6" key="1">
    <citation type="submission" date="2021-02" db="EMBL/GenBank/DDBJ databases">
        <title>Psilocybe cubensis genome.</title>
        <authorList>
            <person name="Mckernan K.J."/>
            <person name="Crawford S."/>
            <person name="Trippe A."/>
            <person name="Kane L.T."/>
            <person name="Mclaughlin S."/>
        </authorList>
    </citation>
    <scope>NUCLEOTIDE SEQUENCE [LARGE SCALE GENOMIC DNA]</scope>
    <source>
        <strain evidence="6">MGC-MH-2018</strain>
    </source>
</reference>
<name>A0A8H7XX92_PSICU</name>
<dbReference type="InterPro" id="IPR036291">
    <property type="entry name" value="NAD(P)-bd_dom_sf"/>
</dbReference>
<feature type="domain" description="AMP-dependent synthetase/ligase" evidence="4">
    <location>
        <begin position="14"/>
        <end position="338"/>
    </location>
</feature>
<dbReference type="InterPro" id="IPR036736">
    <property type="entry name" value="ACP-like_sf"/>
</dbReference>